<evidence type="ECO:0000313" key="2">
    <source>
        <dbReference type="EMBL" id="KAK9831641.1"/>
    </source>
</evidence>
<dbReference type="Proteomes" id="UP001438707">
    <property type="component" value="Unassembled WGS sequence"/>
</dbReference>
<keyword evidence="1" id="KW-0812">Transmembrane</keyword>
<dbReference type="EMBL" id="JALJOS010000013">
    <property type="protein sequence ID" value="KAK9831641.1"/>
    <property type="molecule type" value="Genomic_DNA"/>
</dbReference>
<protein>
    <submittedName>
        <fullName evidence="2">Uncharacterized protein</fullName>
    </submittedName>
</protein>
<reference evidence="2 3" key="1">
    <citation type="journal article" date="2024" name="Nat. Commun.">
        <title>Phylogenomics reveals the evolutionary origins of lichenization in chlorophyte algae.</title>
        <authorList>
            <person name="Puginier C."/>
            <person name="Libourel C."/>
            <person name="Otte J."/>
            <person name="Skaloud P."/>
            <person name="Haon M."/>
            <person name="Grisel S."/>
            <person name="Petersen M."/>
            <person name="Berrin J.G."/>
            <person name="Delaux P.M."/>
            <person name="Dal Grande F."/>
            <person name="Keller J."/>
        </authorList>
    </citation>
    <scope>NUCLEOTIDE SEQUENCE [LARGE SCALE GENOMIC DNA]</scope>
    <source>
        <strain evidence="2 3">SAG 2145</strain>
    </source>
</reference>
<feature type="transmembrane region" description="Helical" evidence="1">
    <location>
        <begin position="21"/>
        <end position="43"/>
    </location>
</feature>
<name>A0AAW1RED1_9CHLO</name>
<keyword evidence="1" id="KW-0472">Membrane</keyword>
<accession>A0AAW1RED1</accession>
<organism evidence="2 3">
    <name type="scientific">Apatococcus lobatus</name>
    <dbReference type="NCBI Taxonomy" id="904363"/>
    <lineage>
        <taxon>Eukaryota</taxon>
        <taxon>Viridiplantae</taxon>
        <taxon>Chlorophyta</taxon>
        <taxon>core chlorophytes</taxon>
        <taxon>Trebouxiophyceae</taxon>
        <taxon>Chlorellales</taxon>
        <taxon>Chlorellaceae</taxon>
        <taxon>Apatococcus</taxon>
    </lineage>
</organism>
<evidence type="ECO:0000256" key="1">
    <source>
        <dbReference type="SAM" id="Phobius"/>
    </source>
</evidence>
<keyword evidence="3" id="KW-1185">Reference proteome</keyword>
<evidence type="ECO:0000313" key="3">
    <source>
        <dbReference type="Proteomes" id="UP001438707"/>
    </source>
</evidence>
<dbReference type="AlphaFoldDB" id="A0AAW1RED1"/>
<sequence>MCVRSLNHSNIDHPQLNAHALFGKLMAFLLRLALNGAAGFLAYNVTRNSTDVPKEVRDATGNLKPLRDNMQYKLIASILIDLAGLGLIRGLLPGWLSFLTVFLTPIAVFLDQYLYNRPVLTLVDILEGTFPLANLVPAATLGWAIEQGYIGKDFFKVAEKKANQATR</sequence>
<keyword evidence="1" id="KW-1133">Transmembrane helix</keyword>
<feature type="transmembrane region" description="Helical" evidence="1">
    <location>
        <begin position="95"/>
        <end position="115"/>
    </location>
</feature>
<comment type="caution">
    <text evidence="2">The sequence shown here is derived from an EMBL/GenBank/DDBJ whole genome shotgun (WGS) entry which is preliminary data.</text>
</comment>
<gene>
    <name evidence="2" type="ORF">WJX74_003848</name>
</gene>
<proteinExistence type="predicted"/>